<dbReference type="HOGENOM" id="CLU_925760_0_0_1"/>
<dbReference type="EnsemblProtists" id="EKX37813">
    <property type="protein sequence ID" value="EKX37813"/>
    <property type="gene ID" value="GUITHDRAFT_144777"/>
</dbReference>
<dbReference type="EMBL" id="JH993055">
    <property type="protein sequence ID" value="EKX37813.1"/>
    <property type="molecule type" value="Genomic_DNA"/>
</dbReference>
<feature type="compositionally biased region" description="Polar residues" evidence="1">
    <location>
        <begin position="26"/>
        <end position="41"/>
    </location>
</feature>
<reference evidence="2 4" key="1">
    <citation type="journal article" date="2012" name="Nature">
        <title>Algal genomes reveal evolutionary mosaicism and the fate of nucleomorphs.</title>
        <authorList>
            <consortium name="DOE Joint Genome Institute"/>
            <person name="Curtis B.A."/>
            <person name="Tanifuji G."/>
            <person name="Burki F."/>
            <person name="Gruber A."/>
            <person name="Irimia M."/>
            <person name="Maruyama S."/>
            <person name="Arias M.C."/>
            <person name="Ball S.G."/>
            <person name="Gile G.H."/>
            <person name="Hirakawa Y."/>
            <person name="Hopkins J.F."/>
            <person name="Kuo A."/>
            <person name="Rensing S.A."/>
            <person name="Schmutz J."/>
            <person name="Symeonidi A."/>
            <person name="Elias M."/>
            <person name="Eveleigh R.J."/>
            <person name="Herman E.K."/>
            <person name="Klute M.J."/>
            <person name="Nakayama T."/>
            <person name="Obornik M."/>
            <person name="Reyes-Prieto A."/>
            <person name="Armbrust E.V."/>
            <person name="Aves S.J."/>
            <person name="Beiko R.G."/>
            <person name="Coutinho P."/>
            <person name="Dacks J.B."/>
            <person name="Durnford D.G."/>
            <person name="Fast N.M."/>
            <person name="Green B.R."/>
            <person name="Grisdale C.J."/>
            <person name="Hempel F."/>
            <person name="Henrissat B."/>
            <person name="Hoppner M.P."/>
            <person name="Ishida K."/>
            <person name="Kim E."/>
            <person name="Koreny L."/>
            <person name="Kroth P.G."/>
            <person name="Liu Y."/>
            <person name="Malik S.B."/>
            <person name="Maier U.G."/>
            <person name="McRose D."/>
            <person name="Mock T."/>
            <person name="Neilson J.A."/>
            <person name="Onodera N.T."/>
            <person name="Poole A.M."/>
            <person name="Pritham E.J."/>
            <person name="Richards T.A."/>
            <person name="Rocap G."/>
            <person name="Roy S.W."/>
            <person name="Sarai C."/>
            <person name="Schaack S."/>
            <person name="Shirato S."/>
            <person name="Slamovits C.H."/>
            <person name="Spencer D.F."/>
            <person name="Suzuki S."/>
            <person name="Worden A.Z."/>
            <person name="Zauner S."/>
            <person name="Barry K."/>
            <person name="Bell C."/>
            <person name="Bharti A.K."/>
            <person name="Crow J.A."/>
            <person name="Grimwood J."/>
            <person name="Kramer R."/>
            <person name="Lindquist E."/>
            <person name="Lucas S."/>
            <person name="Salamov A."/>
            <person name="McFadden G.I."/>
            <person name="Lane C.E."/>
            <person name="Keeling P.J."/>
            <person name="Gray M.W."/>
            <person name="Grigoriev I.V."/>
            <person name="Archibald J.M."/>
        </authorList>
    </citation>
    <scope>NUCLEOTIDE SEQUENCE</scope>
    <source>
        <strain evidence="2 4">CCMP2712</strain>
    </source>
</reference>
<evidence type="ECO:0000313" key="2">
    <source>
        <dbReference type="EMBL" id="EKX37813.1"/>
    </source>
</evidence>
<name>L1INI7_GUITC</name>
<evidence type="ECO:0000313" key="3">
    <source>
        <dbReference type="EnsemblProtists" id="EKX37813"/>
    </source>
</evidence>
<keyword evidence="4" id="KW-1185">Reference proteome</keyword>
<sequence>MLDKKLQEARMIRTQKDDTRALERSTGASATPTSKLQGSKSNSEEMVKNQHKKEESIQSGLPFDSTLEALLHQAKELEVFNAEHESSQSRKGVKQFRQVSPAKSGKATGAGVGDSPKTSYGRGQEGLARKRDGSDRKHEGRQMVQSRTKEESDRGEARGEGPPQKQKLVVVTHSADQMDGSAVSRSGNPNVKQPTPAAPELRLPMQREDRLRPLSSQKKTEKAEDGGEEEAWNQYVRSLEQGDAVAGGMFARCGGAWLSEESMELTCRELVHLLEESSLSKLRGDPSLVEVSKRPLSLDPN</sequence>
<gene>
    <name evidence="2" type="ORF">GUITHDRAFT_144777</name>
</gene>
<reference evidence="3" key="3">
    <citation type="submission" date="2016-03" db="UniProtKB">
        <authorList>
            <consortium name="EnsemblProtists"/>
        </authorList>
    </citation>
    <scope>IDENTIFICATION</scope>
</reference>
<dbReference type="PaxDb" id="55529-EKX37813"/>
<dbReference type="RefSeq" id="XP_005824793.1">
    <property type="nucleotide sequence ID" value="XM_005824736.1"/>
</dbReference>
<accession>L1INI7</accession>
<feature type="region of interest" description="Disordered" evidence="1">
    <location>
        <begin position="1"/>
        <end position="61"/>
    </location>
</feature>
<evidence type="ECO:0000313" key="4">
    <source>
        <dbReference type="Proteomes" id="UP000011087"/>
    </source>
</evidence>
<dbReference type="Proteomes" id="UP000011087">
    <property type="component" value="Unassembled WGS sequence"/>
</dbReference>
<feature type="compositionally biased region" description="Basic and acidic residues" evidence="1">
    <location>
        <begin position="42"/>
        <end position="56"/>
    </location>
</feature>
<dbReference type="KEGG" id="gtt:GUITHDRAFT_144777"/>
<feature type="compositionally biased region" description="Basic and acidic residues" evidence="1">
    <location>
        <begin position="205"/>
        <end position="225"/>
    </location>
</feature>
<protein>
    <submittedName>
        <fullName evidence="2 3">Uncharacterized protein</fullName>
    </submittedName>
</protein>
<feature type="compositionally biased region" description="Basic and acidic residues" evidence="1">
    <location>
        <begin position="1"/>
        <end position="23"/>
    </location>
</feature>
<proteinExistence type="predicted"/>
<dbReference type="AlphaFoldDB" id="L1INI7"/>
<feature type="compositionally biased region" description="Polar residues" evidence="1">
    <location>
        <begin position="183"/>
        <end position="193"/>
    </location>
</feature>
<feature type="region of interest" description="Disordered" evidence="1">
    <location>
        <begin position="81"/>
        <end position="230"/>
    </location>
</feature>
<reference evidence="4" key="2">
    <citation type="submission" date="2012-11" db="EMBL/GenBank/DDBJ databases">
        <authorList>
            <person name="Kuo A."/>
            <person name="Curtis B.A."/>
            <person name="Tanifuji G."/>
            <person name="Burki F."/>
            <person name="Gruber A."/>
            <person name="Irimia M."/>
            <person name="Maruyama S."/>
            <person name="Arias M.C."/>
            <person name="Ball S.G."/>
            <person name="Gile G.H."/>
            <person name="Hirakawa Y."/>
            <person name="Hopkins J.F."/>
            <person name="Rensing S.A."/>
            <person name="Schmutz J."/>
            <person name="Symeonidi A."/>
            <person name="Elias M."/>
            <person name="Eveleigh R.J."/>
            <person name="Herman E.K."/>
            <person name="Klute M.J."/>
            <person name="Nakayama T."/>
            <person name="Obornik M."/>
            <person name="Reyes-Prieto A."/>
            <person name="Armbrust E.V."/>
            <person name="Aves S.J."/>
            <person name="Beiko R.G."/>
            <person name="Coutinho P."/>
            <person name="Dacks J.B."/>
            <person name="Durnford D.G."/>
            <person name="Fast N.M."/>
            <person name="Green B.R."/>
            <person name="Grisdale C."/>
            <person name="Hempe F."/>
            <person name="Henrissat B."/>
            <person name="Hoppner M.P."/>
            <person name="Ishida K.-I."/>
            <person name="Kim E."/>
            <person name="Koreny L."/>
            <person name="Kroth P.G."/>
            <person name="Liu Y."/>
            <person name="Malik S.-B."/>
            <person name="Maier U.G."/>
            <person name="McRose D."/>
            <person name="Mock T."/>
            <person name="Neilson J.A."/>
            <person name="Onodera N.T."/>
            <person name="Poole A.M."/>
            <person name="Pritham E.J."/>
            <person name="Richards T.A."/>
            <person name="Rocap G."/>
            <person name="Roy S.W."/>
            <person name="Sarai C."/>
            <person name="Schaack S."/>
            <person name="Shirato S."/>
            <person name="Slamovits C.H."/>
            <person name="Spencer D.F."/>
            <person name="Suzuki S."/>
            <person name="Worden A.Z."/>
            <person name="Zauner S."/>
            <person name="Barry K."/>
            <person name="Bell C."/>
            <person name="Bharti A.K."/>
            <person name="Crow J.A."/>
            <person name="Grimwood J."/>
            <person name="Kramer R."/>
            <person name="Lindquist E."/>
            <person name="Lucas S."/>
            <person name="Salamov A."/>
            <person name="McFadden G.I."/>
            <person name="Lane C.E."/>
            <person name="Keeling P.J."/>
            <person name="Gray M.W."/>
            <person name="Grigoriev I.V."/>
            <person name="Archibald J.M."/>
        </authorList>
    </citation>
    <scope>NUCLEOTIDE SEQUENCE</scope>
    <source>
        <strain evidence="4">CCMP2712</strain>
    </source>
</reference>
<feature type="compositionally biased region" description="Basic and acidic residues" evidence="1">
    <location>
        <begin position="127"/>
        <end position="159"/>
    </location>
</feature>
<evidence type="ECO:0000256" key="1">
    <source>
        <dbReference type="SAM" id="MobiDB-lite"/>
    </source>
</evidence>
<organism evidence="2">
    <name type="scientific">Guillardia theta (strain CCMP2712)</name>
    <name type="common">Cryptophyte</name>
    <dbReference type="NCBI Taxonomy" id="905079"/>
    <lineage>
        <taxon>Eukaryota</taxon>
        <taxon>Cryptophyceae</taxon>
        <taxon>Pyrenomonadales</taxon>
        <taxon>Geminigeraceae</taxon>
        <taxon>Guillardia</taxon>
    </lineage>
</organism>
<dbReference type="GeneID" id="17294537"/>